<keyword evidence="2" id="KW-0694">RNA-binding</keyword>
<dbReference type="EMBL" id="CAJJDM010000030">
    <property type="protein sequence ID" value="CAD8061179.1"/>
    <property type="molecule type" value="Genomic_DNA"/>
</dbReference>
<dbReference type="GO" id="GO:0003723">
    <property type="term" value="F:RNA binding"/>
    <property type="evidence" value="ECO:0007669"/>
    <property type="project" value="UniProtKB-UniRule"/>
</dbReference>
<dbReference type="Pfam" id="PF00076">
    <property type="entry name" value="RRM_1"/>
    <property type="match status" value="1"/>
</dbReference>
<dbReference type="InterPro" id="IPR050907">
    <property type="entry name" value="SRSF"/>
</dbReference>
<dbReference type="GO" id="GO:0008270">
    <property type="term" value="F:zinc ion binding"/>
    <property type="evidence" value="ECO:0007669"/>
    <property type="project" value="UniProtKB-KW"/>
</dbReference>
<dbReference type="InterPro" id="IPR000504">
    <property type="entry name" value="RRM_dom"/>
</dbReference>
<evidence type="ECO:0000259" key="5">
    <source>
        <dbReference type="PROSITE" id="PS50102"/>
    </source>
</evidence>
<organism evidence="7 8">
    <name type="scientific">Paramecium primaurelia</name>
    <dbReference type="NCBI Taxonomy" id="5886"/>
    <lineage>
        <taxon>Eukaryota</taxon>
        <taxon>Sar</taxon>
        <taxon>Alveolata</taxon>
        <taxon>Ciliophora</taxon>
        <taxon>Intramacronucleata</taxon>
        <taxon>Oligohymenophorea</taxon>
        <taxon>Peniculida</taxon>
        <taxon>Parameciidae</taxon>
        <taxon>Paramecium</taxon>
    </lineage>
</organism>
<dbReference type="Pfam" id="PF00098">
    <property type="entry name" value="zf-CCHC"/>
    <property type="match status" value="1"/>
</dbReference>
<evidence type="ECO:0000313" key="8">
    <source>
        <dbReference type="Proteomes" id="UP000688137"/>
    </source>
</evidence>
<feature type="compositionally biased region" description="Basic residues" evidence="4">
    <location>
        <begin position="749"/>
        <end position="764"/>
    </location>
</feature>
<dbReference type="AlphaFoldDB" id="A0A8S1L0E6"/>
<dbReference type="InterPro" id="IPR001878">
    <property type="entry name" value="Znf_CCHC"/>
</dbReference>
<feature type="coiled-coil region" evidence="3">
    <location>
        <begin position="489"/>
        <end position="558"/>
    </location>
</feature>
<sequence length="807" mass="94925">MDQEINHFNLPDIRDMDDSDDQEDYNPFIYHHQQEGYHSFEKIFQNHFDIVNNRWITIPRSKIYLLRSAMHKLKKWILYIRQEHHMIKSIFKQNDDLKTQLKKNQEQYSNHYLVEQQRTNQLYEEIRKIRQELKDKVIQMNDQIQQLKDIIVEKDKKIQRQELTIQRLNEVSNGYENQNKGLQQQINNIQKDFTFFNNIKRQGFIDEKVLIGGSMTTFELILASKVKNKILQFLSLKDYQSLMICNRKLYLSLISHNTIIPHAINSLSSKLNHQYKLLQSVNEEFKSVTKQSDDPKLREIMIKQFELKVNFSEYIIPTLRECQSLIDGDNFIGLKNNQHNKDLMDLLEGYLTQQSQSYQAALQSLLQEKFPWNQFFPKPQSTIQQVQLQRKQFPTSSQMFAQQIITRLYDLSTVCAQDSSIFGMFLSQLQRCLASLFVYGQHLTQEANDLQSLNYYIMTKFFFLLKEKKQIEDQYEDFKTQLGLYSDAKRFLNEKVKDLEQIILDKNEKISSLNQQIYMKENQLKQNQIIVQKNNEYIRLYQDKLKILAREIMEVRRKYKNTCVEYNQIVSRKNGNALKKLSIKIILKKVSFIQNKMSSSSSSRSRSPKKNKKRVYVTGYSLKEDQHDIKKLFKKFGKIEEFAWKGKYCFIEFKDPEDAEKAVKKMNKEEVKGSVLQVEMARGNKPSKNNGLCYSCGRSGHFAKNCRHRSSSSSSSSSSSESRKKHKKKHKKKRSSSSSDSSSSSSSRDKKKNKKKSTKRKSKSSSRGSSKDSQHSESSAGSIIDEKKEEKNPIEEENQGKEGDGKQ</sequence>
<evidence type="ECO:0000256" key="2">
    <source>
        <dbReference type="PROSITE-ProRule" id="PRU00176"/>
    </source>
</evidence>
<proteinExistence type="predicted"/>
<dbReference type="SMART" id="SM00343">
    <property type="entry name" value="ZnF_C2HC"/>
    <property type="match status" value="1"/>
</dbReference>
<feature type="compositionally biased region" description="Basic and acidic residues" evidence="4">
    <location>
        <begin position="784"/>
        <end position="807"/>
    </location>
</feature>
<keyword evidence="1" id="KW-0863">Zinc-finger</keyword>
<feature type="compositionally biased region" description="Low complexity" evidence="4">
    <location>
        <begin position="736"/>
        <end position="746"/>
    </location>
</feature>
<keyword evidence="1" id="KW-0862">Zinc</keyword>
<feature type="domain" description="RRM" evidence="5">
    <location>
        <begin position="613"/>
        <end position="683"/>
    </location>
</feature>
<evidence type="ECO:0000256" key="3">
    <source>
        <dbReference type="SAM" id="Coils"/>
    </source>
</evidence>
<keyword evidence="3" id="KW-0175">Coiled coil</keyword>
<keyword evidence="8" id="KW-1185">Reference proteome</keyword>
<evidence type="ECO:0000313" key="7">
    <source>
        <dbReference type="EMBL" id="CAD8061179.1"/>
    </source>
</evidence>
<keyword evidence="1" id="KW-0479">Metal-binding</keyword>
<dbReference type="SMART" id="SM00360">
    <property type="entry name" value="RRM"/>
    <property type="match status" value="1"/>
</dbReference>
<evidence type="ECO:0008006" key="9">
    <source>
        <dbReference type="Google" id="ProtNLM"/>
    </source>
</evidence>
<feature type="compositionally biased region" description="Basic residues" evidence="4">
    <location>
        <begin position="723"/>
        <end position="735"/>
    </location>
</feature>
<feature type="domain" description="CCHC-type" evidence="6">
    <location>
        <begin position="693"/>
        <end position="707"/>
    </location>
</feature>
<gene>
    <name evidence="7" type="ORF">PPRIM_AZ9-3.1.T0310179</name>
</gene>
<evidence type="ECO:0000256" key="1">
    <source>
        <dbReference type="PROSITE-ProRule" id="PRU00047"/>
    </source>
</evidence>
<name>A0A8S1L0E6_PARPR</name>
<accession>A0A8S1L0E6</accession>
<comment type="caution">
    <text evidence="7">The sequence shown here is derived from an EMBL/GenBank/DDBJ whole genome shotgun (WGS) entry which is preliminary data.</text>
</comment>
<feature type="coiled-coil region" evidence="3">
    <location>
        <begin position="87"/>
        <end position="192"/>
    </location>
</feature>
<evidence type="ECO:0000259" key="6">
    <source>
        <dbReference type="PROSITE" id="PS50158"/>
    </source>
</evidence>
<evidence type="ECO:0000256" key="4">
    <source>
        <dbReference type="SAM" id="MobiDB-lite"/>
    </source>
</evidence>
<dbReference type="Proteomes" id="UP000688137">
    <property type="component" value="Unassembled WGS sequence"/>
</dbReference>
<reference evidence="7" key="1">
    <citation type="submission" date="2021-01" db="EMBL/GenBank/DDBJ databases">
        <authorList>
            <consortium name="Genoscope - CEA"/>
            <person name="William W."/>
        </authorList>
    </citation>
    <scope>NUCLEOTIDE SEQUENCE</scope>
</reference>
<dbReference type="PROSITE" id="PS50102">
    <property type="entry name" value="RRM"/>
    <property type="match status" value="1"/>
</dbReference>
<dbReference type="PANTHER" id="PTHR23147">
    <property type="entry name" value="SERINE/ARGININE RICH SPLICING FACTOR"/>
    <property type="match status" value="1"/>
</dbReference>
<feature type="compositionally biased region" description="Low complexity" evidence="4">
    <location>
        <begin position="711"/>
        <end position="720"/>
    </location>
</feature>
<dbReference type="PROSITE" id="PS50158">
    <property type="entry name" value="ZF_CCHC"/>
    <property type="match status" value="1"/>
</dbReference>
<protein>
    <recommendedName>
        <fullName evidence="9">CCHC-type domain-containing protein</fullName>
    </recommendedName>
</protein>
<feature type="region of interest" description="Disordered" evidence="4">
    <location>
        <begin position="704"/>
        <end position="807"/>
    </location>
</feature>